<protein>
    <submittedName>
        <fullName evidence="1">Uncharacterized protein</fullName>
    </submittedName>
</protein>
<name>A0A0E9VFA0_ANGAN</name>
<dbReference type="AlphaFoldDB" id="A0A0E9VFA0"/>
<evidence type="ECO:0000313" key="1">
    <source>
        <dbReference type="EMBL" id="JAH76784.1"/>
    </source>
</evidence>
<sequence length="25" mass="2699">MHLSLLGIKFHINIGSICAAISVFN</sequence>
<organism evidence="1">
    <name type="scientific">Anguilla anguilla</name>
    <name type="common">European freshwater eel</name>
    <name type="synonym">Muraena anguilla</name>
    <dbReference type="NCBI Taxonomy" id="7936"/>
    <lineage>
        <taxon>Eukaryota</taxon>
        <taxon>Metazoa</taxon>
        <taxon>Chordata</taxon>
        <taxon>Craniata</taxon>
        <taxon>Vertebrata</taxon>
        <taxon>Euteleostomi</taxon>
        <taxon>Actinopterygii</taxon>
        <taxon>Neopterygii</taxon>
        <taxon>Teleostei</taxon>
        <taxon>Anguilliformes</taxon>
        <taxon>Anguillidae</taxon>
        <taxon>Anguilla</taxon>
    </lineage>
</organism>
<accession>A0A0E9VFA0</accession>
<proteinExistence type="predicted"/>
<reference evidence="1" key="2">
    <citation type="journal article" date="2015" name="Fish Shellfish Immunol.">
        <title>Early steps in the European eel (Anguilla anguilla)-Vibrio vulnificus interaction in the gills: Role of the RtxA13 toxin.</title>
        <authorList>
            <person name="Callol A."/>
            <person name="Pajuelo D."/>
            <person name="Ebbesson L."/>
            <person name="Teles M."/>
            <person name="MacKenzie S."/>
            <person name="Amaro C."/>
        </authorList>
    </citation>
    <scope>NUCLEOTIDE SEQUENCE</scope>
</reference>
<reference evidence="1" key="1">
    <citation type="submission" date="2014-11" db="EMBL/GenBank/DDBJ databases">
        <authorList>
            <person name="Amaro Gonzalez C."/>
        </authorList>
    </citation>
    <scope>NUCLEOTIDE SEQUENCE</scope>
</reference>
<dbReference type="EMBL" id="GBXM01031793">
    <property type="protein sequence ID" value="JAH76784.1"/>
    <property type="molecule type" value="Transcribed_RNA"/>
</dbReference>